<dbReference type="Proteomes" id="UP001321700">
    <property type="component" value="Unassembled WGS sequence"/>
</dbReference>
<protein>
    <submittedName>
        <fullName evidence="3">Uncharacterized protein</fullName>
    </submittedName>
</protein>
<feature type="region of interest" description="Disordered" evidence="2">
    <location>
        <begin position="85"/>
        <end position="104"/>
    </location>
</feature>
<evidence type="ECO:0000256" key="2">
    <source>
        <dbReference type="SAM" id="MobiDB-lite"/>
    </source>
</evidence>
<keyword evidence="1" id="KW-0175">Coiled coil</keyword>
<comment type="caution">
    <text evidence="3">The sequence shown here is derived from an EMBL/GenBank/DDBJ whole genome shotgun (WGS) entry which is preliminary data.</text>
</comment>
<dbReference type="EMBL" id="JAVBIK010000001">
    <property type="protein sequence ID" value="MDT7517945.1"/>
    <property type="molecule type" value="Genomic_DNA"/>
</dbReference>
<organism evidence="3 4">
    <name type="scientific">Rhodoferax potami</name>
    <dbReference type="NCBI Taxonomy" id="3068338"/>
    <lineage>
        <taxon>Bacteria</taxon>
        <taxon>Pseudomonadati</taxon>
        <taxon>Pseudomonadota</taxon>
        <taxon>Betaproteobacteria</taxon>
        <taxon>Burkholderiales</taxon>
        <taxon>Comamonadaceae</taxon>
        <taxon>Rhodoferax</taxon>
    </lineage>
</organism>
<evidence type="ECO:0000313" key="3">
    <source>
        <dbReference type="EMBL" id="MDT7517945.1"/>
    </source>
</evidence>
<accession>A0ABU3KJI3</accession>
<gene>
    <name evidence="3" type="ORF">RAE19_04195</name>
</gene>
<dbReference type="RefSeq" id="WP_313873736.1">
    <property type="nucleotide sequence ID" value="NZ_JAVBIK010000001.1"/>
</dbReference>
<sequence length="119" mass="13482">MKKTPSALKWLAESRGRIAHKHSANASVILLLEAKVTTLSSELRIAELMLSNAKENQLKLDSELKALDQTVQIFDERLDPTKIESIRGWQGGNPPDKPKDREVEFSKKEVLREEVEIYG</sequence>
<keyword evidence="4" id="KW-1185">Reference proteome</keyword>
<name>A0ABU3KJI3_9BURK</name>
<proteinExistence type="predicted"/>
<feature type="coiled-coil region" evidence="1">
    <location>
        <begin position="36"/>
        <end position="70"/>
    </location>
</feature>
<evidence type="ECO:0000313" key="4">
    <source>
        <dbReference type="Proteomes" id="UP001321700"/>
    </source>
</evidence>
<evidence type="ECO:0000256" key="1">
    <source>
        <dbReference type="SAM" id="Coils"/>
    </source>
</evidence>
<reference evidence="3 4" key="1">
    <citation type="submission" date="2023-08" db="EMBL/GenBank/DDBJ databases">
        <title>Rhodoferax potami sp. nov. and Rhodoferax mekongensis sp. nov., isolated from the Mekong River in Thailand.</title>
        <authorList>
            <person name="Kitikhun S."/>
            <person name="Charoenyingcharoen P."/>
            <person name="Siriarchawattana P."/>
            <person name="Likhitrattanapisal S."/>
            <person name="Nilsakha T."/>
            <person name="Chanpet A."/>
            <person name="Rattanawaree P."/>
            <person name="Ingsriswang S."/>
        </authorList>
    </citation>
    <scope>NUCLEOTIDE SEQUENCE [LARGE SCALE GENOMIC DNA]</scope>
    <source>
        <strain evidence="3 4">TBRC 17660</strain>
    </source>
</reference>